<dbReference type="RefSeq" id="WP_114396881.1">
    <property type="nucleotide sequence ID" value="NZ_QEIM01000021.1"/>
</dbReference>
<proteinExistence type="predicted"/>
<dbReference type="Proteomes" id="UP000253318">
    <property type="component" value="Unassembled WGS sequence"/>
</dbReference>
<organism evidence="2 3">
    <name type="scientific">Marinitenerispora sediminis</name>
    <dbReference type="NCBI Taxonomy" id="1931232"/>
    <lineage>
        <taxon>Bacteria</taxon>
        <taxon>Bacillati</taxon>
        <taxon>Actinomycetota</taxon>
        <taxon>Actinomycetes</taxon>
        <taxon>Streptosporangiales</taxon>
        <taxon>Nocardiopsidaceae</taxon>
        <taxon>Marinitenerispora</taxon>
    </lineage>
</organism>
<feature type="compositionally biased region" description="Basic and acidic residues" evidence="1">
    <location>
        <begin position="41"/>
        <end position="54"/>
    </location>
</feature>
<dbReference type="EMBL" id="QEIN01000037">
    <property type="protein sequence ID" value="RCV60583.1"/>
    <property type="molecule type" value="Genomic_DNA"/>
</dbReference>
<reference evidence="2 3" key="1">
    <citation type="submission" date="2018-04" db="EMBL/GenBank/DDBJ databases">
        <title>Novel actinobacteria from marine sediment.</title>
        <authorList>
            <person name="Ng Z.Y."/>
            <person name="Tan G.Y.A."/>
        </authorList>
    </citation>
    <scope>NUCLEOTIDE SEQUENCE [LARGE SCALE GENOMIC DNA]</scope>
    <source>
        <strain evidence="2 3">TPS81</strain>
    </source>
</reference>
<sequence length="91" mass="9506">MSGQDSDSAKLSELVSFLRGLDHDLDSGAPSLSETLAMAEAARDSKSEDPETRRAASGKAAAATRAYKNRNDLGPDFHPKRTSGGKGRSAG</sequence>
<evidence type="ECO:0000313" key="2">
    <source>
        <dbReference type="EMBL" id="RCV60583.1"/>
    </source>
</evidence>
<name>A0A368T8E6_9ACTN</name>
<accession>A0A368T8E6</accession>
<gene>
    <name evidence="2" type="ORF">DEF24_06705</name>
</gene>
<dbReference type="AlphaFoldDB" id="A0A368T8E6"/>
<protein>
    <submittedName>
        <fullName evidence="2">Uncharacterized protein</fullName>
    </submittedName>
</protein>
<comment type="caution">
    <text evidence="2">The sequence shown here is derived from an EMBL/GenBank/DDBJ whole genome shotgun (WGS) entry which is preliminary data.</text>
</comment>
<evidence type="ECO:0000256" key="1">
    <source>
        <dbReference type="SAM" id="MobiDB-lite"/>
    </source>
</evidence>
<evidence type="ECO:0000313" key="3">
    <source>
        <dbReference type="Proteomes" id="UP000253318"/>
    </source>
</evidence>
<feature type="compositionally biased region" description="Low complexity" evidence="1">
    <location>
        <begin position="55"/>
        <end position="66"/>
    </location>
</feature>
<keyword evidence="3" id="KW-1185">Reference proteome</keyword>
<feature type="compositionally biased region" description="Basic and acidic residues" evidence="1">
    <location>
        <begin position="69"/>
        <end position="79"/>
    </location>
</feature>
<feature type="region of interest" description="Disordered" evidence="1">
    <location>
        <begin position="38"/>
        <end position="91"/>
    </location>
</feature>